<dbReference type="Proteomes" id="UP000243106">
    <property type="component" value="Unassembled WGS sequence"/>
</dbReference>
<evidence type="ECO:0000259" key="1">
    <source>
        <dbReference type="PROSITE" id="PS51186"/>
    </source>
</evidence>
<sequence>MSLDQVITQPVIETARFDLRPLRMSDQGLIAHHAGDKRVACMTGAIPHPYPPGAAEAYVTRANAPDRTEDIWAIDGQKSDLPELMGVISLKRMDRNQSEIGYWVVPALWNTGLASDAVEALVAANPMRNGTMFASVFQDNTASARVLTKLGFEYIGDAETFCVAREAKVPTWTYIKKLA</sequence>
<dbReference type="InterPro" id="IPR000182">
    <property type="entry name" value="GNAT_dom"/>
</dbReference>
<feature type="domain" description="N-acetyltransferase" evidence="1">
    <location>
        <begin position="17"/>
        <end position="179"/>
    </location>
</feature>
<dbReference type="Gene3D" id="3.40.630.30">
    <property type="match status" value="1"/>
</dbReference>
<dbReference type="SUPFAM" id="SSF55729">
    <property type="entry name" value="Acyl-CoA N-acyltransferases (Nat)"/>
    <property type="match status" value="1"/>
</dbReference>
<proteinExistence type="predicted"/>
<evidence type="ECO:0000313" key="2">
    <source>
        <dbReference type="EMBL" id="SFQ30409.1"/>
    </source>
</evidence>
<dbReference type="Pfam" id="PF13302">
    <property type="entry name" value="Acetyltransf_3"/>
    <property type="match status" value="1"/>
</dbReference>
<dbReference type="PANTHER" id="PTHR43792">
    <property type="entry name" value="GNAT FAMILY, PUTATIVE (AFU_ORTHOLOGUE AFUA_3G00765)-RELATED-RELATED"/>
    <property type="match status" value="1"/>
</dbReference>
<keyword evidence="2" id="KW-0808">Transferase</keyword>
<dbReference type="GO" id="GO:0016747">
    <property type="term" value="F:acyltransferase activity, transferring groups other than amino-acyl groups"/>
    <property type="evidence" value="ECO:0007669"/>
    <property type="project" value="InterPro"/>
</dbReference>
<dbReference type="InterPro" id="IPR051531">
    <property type="entry name" value="N-acetyltransferase"/>
</dbReference>
<dbReference type="AlphaFoldDB" id="A0A1I5XEL8"/>
<dbReference type="STRING" id="93684.SAMN05421853_103343"/>
<dbReference type="InterPro" id="IPR016181">
    <property type="entry name" value="Acyl_CoA_acyltransferase"/>
</dbReference>
<dbReference type="RefSeq" id="WP_093010042.1">
    <property type="nucleotide sequence ID" value="NZ_FOXV01000003.1"/>
</dbReference>
<protein>
    <submittedName>
        <fullName evidence="2">Protein N-acetyltransferase, RimJ/RimL family</fullName>
    </submittedName>
</protein>
<keyword evidence="3" id="KW-1185">Reference proteome</keyword>
<dbReference type="PROSITE" id="PS51186">
    <property type="entry name" value="GNAT"/>
    <property type="match status" value="1"/>
</dbReference>
<name>A0A1I5XEL8_9RHOB</name>
<accession>A0A1I5XEL8</accession>
<gene>
    <name evidence="2" type="ORF">SAMN05421853_103343</name>
</gene>
<reference evidence="3" key="1">
    <citation type="submission" date="2016-10" db="EMBL/GenBank/DDBJ databases">
        <authorList>
            <person name="Varghese N."/>
            <person name="Submissions S."/>
        </authorList>
    </citation>
    <scope>NUCLEOTIDE SEQUENCE [LARGE SCALE GENOMIC DNA]</scope>
    <source>
        <strain evidence="3">JCM 10271</strain>
    </source>
</reference>
<organism evidence="2 3">
    <name type="scientific">Roseivivax halotolerans</name>
    <dbReference type="NCBI Taxonomy" id="93684"/>
    <lineage>
        <taxon>Bacteria</taxon>
        <taxon>Pseudomonadati</taxon>
        <taxon>Pseudomonadota</taxon>
        <taxon>Alphaproteobacteria</taxon>
        <taxon>Rhodobacterales</taxon>
        <taxon>Roseobacteraceae</taxon>
        <taxon>Roseivivax</taxon>
    </lineage>
</organism>
<dbReference type="EMBL" id="FOXV01000003">
    <property type="protein sequence ID" value="SFQ30409.1"/>
    <property type="molecule type" value="Genomic_DNA"/>
</dbReference>
<evidence type="ECO:0000313" key="3">
    <source>
        <dbReference type="Proteomes" id="UP000243106"/>
    </source>
</evidence>